<dbReference type="Proteomes" id="UP001385951">
    <property type="component" value="Unassembled WGS sequence"/>
</dbReference>
<dbReference type="EMBL" id="JASBNA010000034">
    <property type="protein sequence ID" value="KAK7682732.1"/>
    <property type="molecule type" value="Genomic_DNA"/>
</dbReference>
<name>A0AAW0FRM1_9APHY</name>
<reference evidence="1 2" key="1">
    <citation type="submission" date="2022-09" db="EMBL/GenBank/DDBJ databases">
        <authorList>
            <person name="Palmer J.M."/>
        </authorList>
    </citation>
    <scope>NUCLEOTIDE SEQUENCE [LARGE SCALE GENOMIC DNA]</scope>
    <source>
        <strain evidence="1 2">DSM 7382</strain>
    </source>
</reference>
<sequence length="72" mass="8484">MEFKSEQVPGILNRMDGTSMQRYEECHRLERLELDTDLDYRNVTYGANTSRCNPSKPPHGVIDKDVHYKKRI</sequence>
<comment type="caution">
    <text evidence="1">The sequence shown here is derived from an EMBL/GenBank/DDBJ whole genome shotgun (WGS) entry which is preliminary data.</text>
</comment>
<organism evidence="1 2">
    <name type="scientific">Cerrena zonata</name>
    <dbReference type="NCBI Taxonomy" id="2478898"/>
    <lineage>
        <taxon>Eukaryota</taxon>
        <taxon>Fungi</taxon>
        <taxon>Dikarya</taxon>
        <taxon>Basidiomycota</taxon>
        <taxon>Agaricomycotina</taxon>
        <taxon>Agaricomycetes</taxon>
        <taxon>Polyporales</taxon>
        <taxon>Cerrenaceae</taxon>
        <taxon>Cerrena</taxon>
    </lineage>
</organism>
<accession>A0AAW0FRM1</accession>
<keyword evidence="2" id="KW-1185">Reference proteome</keyword>
<gene>
    <name evidence="1" type="ORF">QCA50_014115</name>
</gene>
<dbReference type="AlphaFoldDB" id="A0AAW0FRM1"/>
<protein>
    <submittedName>
        <fullName evidence="1">Uncharacterized protein</fullName>
    </submittedName>
</protein>
<proteinExistence type="predicted"/>
<evidence type="ECO:0000313" key="1">
    <source>
        <dbReference type="EMBL" id="KAK7682732.1"/>
    </source>
</evidence>
<evidence type="ECO:0000313" key="2">
    <source>
        <dbReference type="Proteomes" id="UP001385951"/>
    </source>
</evidence>